<keyword evidence="1" id="KW-0560">Oxidoreductase</keyword>
<gene>
    <name evidence="2" type="ORF">MPDQ_001338</name>
</gene>
<dbReference type="SUPFAM" id="SSF51197">
    <property type="entry name" value="Clavaminate synthase-like"/>
    <property type="match status" value="1"/>
</dbReference>
<evidence type="ECO:0000313" key="3">
    <source>
        <dbReference type="Proteomes" id="UP000319663"/>
    </source>
</evidence>
<dbReference type="Proteomes" id="UP000319663">
    <property type="component" value="Unassembled WGS sequence"/>
</dbReference>
<reference evidence="2 3" key="1">
    <citation type="submission" date="2019-06" db="EMBL/GenBank/DDBJ databases">
        <title>Wine fermentation using esterase from Monascus purpureus.</title>
        <authorList>
            <person name="Geng C."/>
            <person name="Zhang Y."/>
        </authorList>
    </citation>
    <scope>NUCLEOTIDE SEQUENCE [LARGE SCALE GENOMIC DNA]</scope>
    <source>
        <strain evidence="2">HQ1</strain>
    </source>
</reference>
<comment type="caution">
    <text evidence="2">The sequence shown here is derived from an EMBL/GenBank/DDBJ whole genome shotgun (WGS) entry which is preliminary data.</text>
</comment>
<evidence type="ECO:0000256" key="1">
    <source>
        <dbReference type="ARBA" id="ARBA00023002"/>
    </source>
</evidence>
<accession>A0A507QQ78</accession>
<sequence>MHSRKSLTKESLFQLIYASTEAHEKYFVLPKWGDCLQPQYNSRHVSMSAASPYFSSDKSETMASPKQLLCRLVDMSSQASRVIPHIIASDITCATRPSHVRGVSDALQKSGILKVSLQFPDDRSQYLQNLILSLHRHHGHGLPITHSASRGWFWDIRPNSVMFQTPSHQARSETMQDFPWHTDCSYEEAPPRYFALQVLREDRCGGGTLSVMNVGKLTTLLSPPARAVLQRPEFCITVPPEFVKEGGKKHIIGGLLARDANGAPSMVRFREDITTALSVEAGAALAELKSCLMSAEVQAQTVHLTPDCLRMGSVVLLDNCRWLHARTEV</sequence>
<dbReference type="InterPro" id="IPR042098">
    <property type="entry name" value="TauD-like_sf"/>
</dbReference>
<keyword evidence="3" id="KW-1185">Reference proteome</keyword>
<dbReference type="Gene3D" id="3.60.130.10">
    <property type="entry name" value="Clavaminate synthase-like"/>
    <property type="match status" value="1"/>
</dbReference>
<dbReference type="AlphaFoldDB" id="A0A507QQ78"/>
<evidence type="ECO:0000313" key="2">
    <source>
        <dbReference type="EMBL" id="TQB69801.1"/>
    </source>
</evidence>
<organism evidence="2 3">
    <name type="scientific">Monascus purpureus</name>
    <name type="common">Red mold</name>
    <name type="synonym">Monascus anka</name>
    <dbReference type="NCBI Taxonomy" id="5098"/>
    <lineage>
        <taxon>Eukaryota</taxon>
        <taxon>Fungi</taxon>
        <taxon>Dikarya</taxon>
        <taxon>Ascomycota</taxon>
        <taxon>Pezizomycotina</taxon>
        <taxon>Eurotiomycetes</taxon>
        <taxon>Eurotiomycetidae</taxon>
        <taxon>Eurotiales</taxon>
        <taxon>Aspergillaceae</taxon>
        <taxon>Monascus</taxon>
    </lineage>
</organism>
<name>A0A507QQ78_MONPU</name>
<proteinExistence type="predicted"/>
<dbReference type="EMBL" id="VIFY01000135">
    <property type="protein sequence ID" value="TQB69801.1"/>
    <property type="molecule type" value="Genomic_DNA"/>
</dbReference>
<dbReference type="GO" id="GO:0016491">
    <property type="term" value="F:oxidoreductase activity"/>
    <property type="evidence" value="ECO:0007669"/>
    <property type="project" value="UniProtKB-KW"/>
</dbReference>
<protein>
    <submittedName>
        <fullName evidence="2">Uncharacterized protein</fullName>
    </submittedName>
</protein>